<dbReference type="EMBL" id="CAADFP010000060">
    <property type="protein sequence ID" value="VFK28164.1"/>
    <property type="molecule type" value="Genomic_DNA"/>
</dbReference>
<protein>
    <submittedName>
        <fullName evidence="2">Uncharacterized protein</fullName>
    </submittedName>
</protein>
<proteinExistence type="predicted"/>
<feature type="region of interest" description="Disordered" evidence="1">
    <location>
        <begin position="1"/>
        <end position="44"/>
    </location>
</feature>
<dbReference type="EMBL" id="CAADFM010000066">
    <property type="protein sequence ID" value="VFK12136.1"/>
    <property type="molecule type" value="Genomic_DNA"/>
</dbReference>
<evidence type="ECO:0000256" key="1">
    <source>
        <dbReference type="SAM" id="MobiDB-lite"/>
    </source>
</evidence>
<organism evidence="2">
    <name type="scientific">Candidatus Kentrum sp. LPFa</name>
    <dbReference type="NCBI Taxonomy" id="2126335"/>
    <lineage>
        <taxon>Bacteria</taxon>
        <taxon>Pseudomonadati</taxon>
        <taxon>Pseudomonadota</taxon>
        <taxon>Gammaproteobacteria</taxon>
        <taxon>Candidatus Kentrum</taxon>
    </lineage>
</organism>
<reference evidence="2" key="1">
    <citation type="submission" date="2019-02" db="EMBL/GenBank/DDBJ databases">
        <authorList>
            <person name="Gruber-Vodicka R. H."/>
            <person name="Seah K. B. B."/>
        </authorList>
    </citation>
    <scope>NUCLEOTIDE SEQUENCE</scope>
    <source>
        <strain evidence="2">BECK_S312</strain>
        <strain evidence="3">BECK_S426</strain>
    </source>
</reference>
<evidence type="ECO:0000313" key="2">
    <source>
        <dbReference type="EMBL" id="VFK12136.1"/>
    </source>
</evidence>
<gene>
    <name evidence="2" type="ORF">BECKLPF1236A_GA0070988_1006615</name>
    <name evidence="3" type="ORF">BECKLPF1236C_GA0070990_100607</name>
</gene>
<dbReference type="AlphaFoldDB" id="A0A450W512"/>
<evidence type="ECO:0000313" key="3">
    <source>
        <dbReference type="EMBL" id="VFK28164.1"/>
    </source>
</evidence>
<accession>A0A450W512</accession>
<name>A0A450W512_9GAMM</name>
<sequence length="44" mass="4685">MNGPMMGAYIPGDCGQDRMPSPIIPNSTKPEPNKDLHHAKPALG</sequence>